<feature type="region of interest" description="Disordered" evidence="1">
    <location>
        <begin position="18"/>
        <end position="119"/>
    </location>
</feature>
<protein>
    <submittedName>
        <fullName evidence="2">Uncharacterized protein</fullName>
    </submittedName>
</protein>
<feature type="compositionally biased region" description="Basic and acidic residues" evidence="1">
    <location>
        <begin position="67"/>
        <end position="91"/>
    </location>
</feature>
<dbReference type="AlphaFoldDB" id="M2QG72"/>
<dbReference type="Proteomes" id="UP000016930">
    <property type="component" value="Unassembled WGS sequence"/>
</dbReference>
<reference evidence="2 3" key="1">
    <citation type="journal article" date="2012" name="Proc. Natl. Acad. Sci. U.S.A.">
        <title>Comparative genomics of Ceriporiopsis subvermispora and Phanerochaete chrysosporium provide insight into selective ligninolysis.</title>
        <authorList>
            <person name="Fernandez-Fueyo E."/>
            <person name="Ruiz-Duenas F.J."/>
            <person name="Ferreira P."/>
            <person name="Floudas D."/>
            <person name="Hibbett D.S."/>
            <person name="Canessa P."/>
            <person name="Larrondo L.F."/>
            <person name="James T.Y."/>
            <person name="Seelenfreund D."/>
            <person name="Lobos S."/>
            <person name="Polanco R."/>
            <person name="Tello M."/>
            <person name="Honda Y."/>
            <person name="Watanabe T."/>
            <person name="Watanabe T."/>
            <person name="Ryu J.S."/>
            <person name="Kubicek C.P."/>
            <person name="Schmoll M."/>
            <person name="Gaskell J."/>
            <person name="Hammel K.E."/>
            <person name="St John F.J."/>
            <person name="Vanden Wymelenberg A."/>
            <person name="Sabat G."/>
            <person name="Splinter BonDurant S."/>
            <person name="Syed K."/>
            <person name="Yadav J.S."/>
            <person name="Doddapaneni H."/>
            <person name="Subramanian V."/>
            <person name="Lavin J.L."/>
            <person name="Oguiza J.A."/>
            <person name="Perez G."/>
            <person name="Pisabarro A.G."/>
            <person name="Ramirez L."/>
            <person name="Santoyo F."/>
            <person name="Master E."/>
            <person name="Coutinho P.M."/>
            <person name="Henrissat B."/>
            <person name="Lombard V."/>
            <person name="Magnuson J.K."/>
            <person name="Kuees U."/>
            <person name="Hori C."/>
            <person name="Igarashi K."/>
            <person name="Samejima M."/>
            <person name="Held B.W."/>
            <person name="Barry K.W."/>
            <person name="LaButti K.M."/>
            <person name="Lapidus A."/>
            <person name="Lindquist E.A."/>
            <person name="Lucas S.M."/>
            <person name="Riley R."/>
            <person name="Salamov A.A."/>
            <person name="Hoffmeister D."/>
            <person name="Schwenk D."/>
            <person name="Hadar Y."/>
            <person name="Yarden O."/>
            <person name="de Vries R.P."/>
            <person name="Wiebenga A."/>
            <person name="Stenlid J."/>
            <person name="Eastwood D."/>
            <person name="Grigoriev I.V."/>
            <person name="Berka R.M."/>
            <person name="Blanchette R.A."/>
            <person name="Kersten P."/>
            <person name="Martinez A.T."/>
            <person name="Vicuna R."/>
            <person name="Cullen D."/>
        </authorList>
    </citation>
    <scope>NUCLEOTIDE SEQUENCE [LARGE SCALE GENOMIC DNA]</scope>
    <source>
        <strain evidence="2 3">B</strain>
    </source>
</reference>
<evidence type="ECO:0000313" key="2">
    <source>
        <dbReference type="EMBL" id="EMD36038.1"/>
    </source>
</evidence>
<dbReference type="EMBL" id="KB445799">
    <property type="protein sequence ID" value="EMD36038.1"/>
    <property type="molecule type" value="Genomic_DNA"/>
</dbReference>
<sequence length="244" mass="27554">MLHEEPCVQDGIIRVPAPELGAVPTHGSAPGLSKTGTFADRSNPQHPEIRKLSQWLQQPEVPSDANDSDKSDESDKLDRSDGSDGSDRSDMPDESDAPSESEASDGSDELSVNERSEKPWVPPIMTSLDMEFTIDDFAPEPYMSMKEHIMNDGYIEHMYRTFRKTWPSPEDVQNDVDVAATLLVLLVMTTSRKVRLREEWLDVKNLRILAEQELVRKSLAGAVTQKHFAILRTLLIWYQCHTTF</sequence>
<feature type="compositionally biased region" description="Acidic residues" evidence="1">
    <location>
        <begin position="92"/>
        <end position="108"/>
    </location>
</feature>
<dbReference type="HOGENOM" id="CLU_1209692_0_0_1"/>
<accession>M2QG72</accession>
<keyword evidence="3" id="KW-1185">Reference proteome</keyword>
<feature type="compositionally biased region" description="Polar residues" evidence="1">
    <location>
        <begin position="34"/>
        <end position="45"/>
    </location>
</feature>
<gene>
    <name evidence="2" type="ORF">CERSUDRAFT_115955</name>
</gene>
<proteinExistence type="predicted"/>
<evidence type="ECO:0000256" key="1">
    <source>
        <dbReference type="SAM" id="MobiDB-lite"/>
    </source>
</evidence>
<name>M2QG72_CERS8</name>
<evidence type="ECO:0000313" key="3">
    <source>
        <dbReference type="Proteomes" id="UP000016930"/>
    </source>
</evidence>
<organism evidence="2 3">
    <name type="scientific">Ceriporiopsis subvermispora (strain B)</name>
    <name type="common">White-rot fungus</name>
    <name type="synonym">Gelatoporia subvermispora</name>
    <dbReference type="NCBI Taxonomy" id="914234"/>
    <lineage>
        <taxon>Eukaryota</taxon>
        <taxon>Fungi</taxon>
        <taxon>Dikarya</taxon>
        <taxon>Basidiomycota</taxon>
        <taxon>Agaricomycotina</taxon>
        <taxon>Agaricomycetes</taxon>
        <taxon>Polyporales</taxon>
        <taxon>Gelatoporiaceae</taxon>
        <taxon>Gelatoporia</taxon>
    </lineage>
</organism>